<dbReference type="EMBL" id="CH698966">
    <property type="protein sequence ID" value="EDW25286.1"/>
    <property type="molecule type" value="Genomic_DNA"/>
</dbReference>
<feature type="non-terminal residue" evidence="2">
    <location>
        <position position="1"/>
    </location>
</feature>
<name>B4ISA5_DROPE</name>
<gene>
    <name evidence="2" type="primary">Dper\GL24553</name>
    <name evidence="2" type="ORF">Dper_GL24553</name>
</gene>
<protein>
    <submittedName>
        <fullName evidence="2">GL24553</fullName>
    </submittedName>
</protein>
<sequence length="68" mass="7659">ISSEKNAKTRIAIAIAASSEKEMKMTAFPYQRAPTLPIGRSRVQRIGKSPGRVSREKVAKKTREFQRN</sequence>
<dbReference type="AlphaFoldDB" id="B4ISA5"/>
<dbReference type="HOGENOM" id="CLU_2801296_0_0_1"/>
<dbReference type="Proteomes" id="UP000008744">
    <property type="component" value="Unassembled WGS sequence"/>
</dbReference>
<proteinExistence type="predicted"/>
<evidence type="ECO:0000313" key="3">
    <source>
        <dbReference type="Proteomes" id="UP000008744"/>
    </source>
</evidence>
<reference evidence="2 3" key="1">
    <citation type="journal article" date="2007" name="Nature">
        <title>Evolution of genes and genomes on the Drosophila phylogeny.</title>
        <authorList>
            <consortium name="Drosophila 12 Genomes Consortium"/>
            <person name="Clark A.G."/>
            <person name="Eisen M.B."/>
            <person name="Smith D.R."/>
            <person name="Bergman C.M."/>
            <person name="Oliver B."/>
            <person name="Markow T.A."/>
            <person name="Kaufman T.C."/>
            <person name="Kellis M."/>
            <person name="Gelbart W."/>
            <person name="Iyer V.N."/>
            <person name="Pollard D.A."/>
            <person name="Sackton T.B."/>
            <person name="Larracuente A.M."/>
            <person name="Singh N.D."/>
            <person name="Abad J.P."/>
            <person name="Abt D.N."/>
            <person name="Adryan B."/>
            <person name="Aguade M."/>
            <person name="Akashi H."/>
            <person name="Anderson W.W."/>
            <person name="Aquadro C.F."/>
            <person name="Ardell D.H."/>
            <person name="Arguello R."/>
            <person name="Artieri C.G."/>
            <person name="Barbash D.A."/>
            <person name="Barker D."/>
            <person name="Barsanti P."/>
            <person name="Batterham P."/>
            <person name="Batzoglou S."/>
            <person name="Begun D."/>
            <person name="Bhutkar A."/>
            <person name="Blanco E."/>
            <person name="Bosak S.A."/>
            <person name="Bradley R.K."/>
            <person name="Brand A.D."/>
            <person name="Brent M.R."/>
            <person name="Brooks A.N."/>
            <person name="Brown R.H."/>
            <person name="Butlin R.K."/>
            <person name="Caggese C."/>
            <person name="Calvi B.R."/>
            <person name="Bernardo de Carvalho A."/>
            <person name="Caspi A."/>
            <person name="Castrezana S."/>
            <person name="Celniker S.E."/>
            <person name="Chang J.L."/>
            <person name="Chapple C."/>
            <person name="Chatterji S."/>
            <person name="Chinwalla A."/>
            <person name="Civetta A."/>
            <person name="Clifton S.W."/>
            <person name="Comeron J.M."/>
            <person name="Costello J.C."/>
            <person name="Coyne J.A."/>
            <person name="Daub J."/>
            <person name="David R.G."/>
            <person name="Delcher A.L."/>
            <person name="Delehaunty K."/>
            <person name="Do C.B."/>
            <person name="Ebling H."/>
            <person name="Edwards K."/>
            <person name="Eickbush T."/>
            <person name="Evans J.D."/>
            <person name="Filipski A."/>
            <person name="Findeiss S."/>
            <person name="Freyhult E."/>
            <person name="Fulton L."/>
            <person name="Fulton R."/>
            <person name="Garcia A.C."/>
            <person name="Gardiner A."/>
            <person name="Garfield D.A."/>
            <person name="Garvin B.E."/>
            <person name="Gibson G."/>
            <person name="Gilbert D."/>
            <person name="Gnerre S."/>
            <person name="Godfrey J."/>
            <person name="Good R."/>
            <person name="Gotea V."/>
            <person name="Gravely B."/>
            <person name="Greenberg A.J."/>
            <person name="Griffiths-Jones S."/>
            <person name="Gross S."/>
            <person name="Guigo R."/>
            <person name="Gustafson E.A."/>
            <person name="Haerty W."/>
            <person name="Hahn M.W."/>
            <person name="Halligan D.L."/>
            <person name="Halpern A.L."/>
            <person name="Halter G.M."/>
            <person name="Han M.V."/>
            <person name="Heger A."/>
            <person name="Hillier L."/>
            <person name="Hinrichs A.S."/>
            <person name="Holmes I."/>
            <person name="Hoskins R.A."/>
            <person name="Hubisz M.J."/>
            <person name="Hultmark D."/>
            <person name="Huntley M.A."/>
            <person name="Jaffe D.B."/>
            <person name="Jagadeeshan S."/>
            <person name="Jeck W.R."/>
            <person name="Johnson J."/>
            <person name="Jones C.D."/>
            <person name="Jordan W.C."/>
            <person name="Karpen G.H."/>
            <person name="Kataoka E."/>
            <person name="Keightley P.D."/>
            <person name="Kheradpour P."/>
            <person name="Kirkness E.F."/>
            <person name="Koerich L.B."/>
            <person name="Kristiansen K."/>
            <person name="Kudrna D."/>
            <person name="Kulathinal R.J."/>
            <person name="Kumar S."/>
            <person name="Kwok R."/>
            <person name="Lander E."/>
            <person name="Langley C.H."/>
            <person name="Lapoint R."/>
            <person name="Lazzaro B.P."/>
            <person name="Lee S.J."/>
            <person name="Levesque L."/>
            <person name="Li R."/>
            <person name="Lin C.F."/>
            <person name="Lin M.F."/>
            <person name="Lindblad-Toh K."/>
            <person name="Llopart A."/>
            <person name="Long M."/>
            <person name="Low L."/>
            <person name="Lozovsky E."/>
            <person name="Lu J."/>
            <person name="Luo M."/>
            <person name="Machado C.A."/>
            <person name="Makalowski W."/>
            <person name="Marzo M."/>
            <person name="Matsuda M."/>
            <person name="Matzkin L."/>
            <person name="McAllister B."/>
            <person name="McBride C.S."/>
            <person name="McKernan B."/>
            <person name="McKernan K."/>
            <person name="Mendez-Lago M."/>
            <person name="Minx P."/>
            <person name="Mollenhauer M.U."/>
            <person name="Montooth K."/>
            <person name="Mount S.M."/>
            <person name="Mu X."/>
            <person name="Myers E."/>
            <person name="Negre B."/>
            <person name="Newfeld S."/>
            <person name="Nielsen R."/>
            <person name="Noor M.A."/>
            <person name="O'Grady P."/>
            <person name="Pachter L."/>
            <person name="Papaceit M."/>
            <person name="Parisi M.J."/>
            <person name="Parisi M."/>
            <person name="Parts L."/>
            <person name="Pedersen J.S."/>
            <person name="Pesole G."/>
            <person name="Phillippy A.M."/>
            <person name="Ponting C.P."/>
            <person name="Pop M."/>
            <person name="Porcelli D."/>
            <person name="Powell J.R."/>
            <person name="Prohaska S."/>
            <person name="Pruitt K."/>
            <person name="Puig M."/>
            <person name="Quesneville H."/>
            <person name="Ram K.R."/>
            <person name="Rand D."/>
            <person name="Rasmussen M.D."/>
            <person name="Reed L.K."/>
            <person name="Reenan R."/>
            <person name="Reily A."/>
            <person name="Remington K.A."/>
            <person name="Rieger T.T."/>
            <person name="Ritchie M.G."/>
            <person name="Robin C."/>
            <person name="Rogers Y.H."/>
            <person name="Rohde C."/>
            <person name="Rozas J."/>
            <person name="Rubenfield M.J."/>
            <person name="Ruiz A."/>
            <person name="Russo S."/>
            <person name="Salzberg S.L."/>
            <person name="Sanchez-Gracia A."/>
            <person name="Saranga D.J."/>
            <person name="Sato H."/>
            <person name="Schaeffer S.W."/>
            <person name="Schatz M.C."/>
            <person name="Schlenke T."/>
            <person name="Schwartz R."/>
            <person name="Segarra C."/>
            <person name="Singh R.S."/>
            <person name="Sirot L."/>
            <person name="Sirota M."/>
            <person name="Sisneros N.B."/>
            <person name="Smith C.D."/>
            <person name="Smith T.F."/>
            <person name="Spieth J."/>
            <person name="Stage D.E."/>
            <person name="Stark A."/>
            <person name="Stephan W."/>
            <person name="Strausberg R.L."/>
            <person name="Strempel S."/>
            <person name="Sturgill D."/>
            <person name="Sutton G."/>
            <person name="Sutton G.G."/>
            <person name="Tao W."/>
            <person name="Teichmann S."/>
            <person name="Tobari Y.N."/>
            <person name="Tomimura Y."/>
            <person name="Tsolas J.M."/>
            <person name="Valente V.L."/>
            <person name="Venter E."/>
            <person name="Venter J.C."/>
            <person name="Vicario S."/>
            <person name="Vieira F.G."/>
            <person name="Vilella A.J."/>
            <person name="Villasante A."/>
            <person name="Walenz B."/>
            <person name="Wang J."/>
            <person name="Wasserman M."/>
            <person name="Watts T."/>
            <person name="Wilson D."/>
            <person name="Wilson R.K."/>
            <person name="Wing R.A."/>
            <person name="Wolfner M.F."/>
            <person name="Wong A."/>
            <person name="Wong G.K."/>
            <person name="Wu C.I."/>
            <person name="Wu G."/>
            <person name="Yamamoto D."/>
            <person name="Yang H.P."/>
            <person name="Yang S.P."/>
            <person name="Yorke J.A."/>
            <person name="Yoshida K."/>
            <person name="Zdobnov E."/>
            <person name="Zhang P."/>
            <person name="Zhang Y."/>
            <person name="Zimin A.V."/>
            <person name="Baldwin J."/>
            <person name="Abdouelleil A."/>
            <person name="Abdulkadir J."/>
            <person name="Abebe A."/>
            <person name="Abera B."/>
            <person name="Abreu J."/>
            <person name="Acer S.C."/>
            <person name="Aftuck L."/>
            <person name="Alexander A."/>
            <person name="An P."/>
            <person name="Anderson E."/>
            <person name="Anderson S."/>
            <person name="Arachi H."/>
            <person name="Azer M."/>
            <person name="Bachantsang P."/>
            <person name="Barry A."/>
            <person name="Bayul T."/>
            <person name="Berlin A."/>
            <person name="Bessette D."/>
            <person name="Bloom T."/>
            <person name="Blye J."/>
            <person name="Boguslavskiy L."/>
            <person name="Bonnet C."/>
            <person name="Boukhgalter B."/>
            <person name="Bourzgui I."/>
            <person name="Brown A."/>
            <person name="Cahill P."/>
            <person name="Channer S."/>
            <person name="Cheshatsang Y."/>
            <person name="Chuda L."/>
            <person name="Citroen M."/>
            <person name="Collymore A."/>
            <person name="Cooke P."/>
            <person name="Costello M."/>
            <person name="D'Aco K."/>
            <person name="Daza R."/>
            <person name="De Haan G."/>
            <person name="DeGray S."/>
            <person name="DeMaso C."/>
            <person name="Dhargay N."/>
            <person name="Dooley K."/>
            <person name="Dooley E."/>
            <person name="Doricent M."/>
            <person name="Dorje P."/>
            <person name="Dorjee K."/>
            <person name="Dupes A."/>
            <person name="Elong R."/>
            <person name="Falk J."/>
            <person name="Farina A."/>
            <person name="Faro S."/>
            <person name="Ferguson D."/>
            <person name="Fisher S."/>
            <person name="Foley C.D."/>
            <person name="Franke A."/>
            <person name="Friedrich D."/>
            <person name="Gadbois L."/>
            <person name="Gearin G."/>
            <person name="Gearin C.R."/>
            <person name="Giannoukos G."/>
            <person name="Goode T."/>
            <person name="Graham J."/>
            <person name="Grandbois E."/>
            <person name="Grewal S."/>
            <person name="Gyaltsen K."/>
            <person name="Hafez N."/>
            <person name="Hagos B."/>
            <person name="Hall J."/>
            <person name="Henson C."/>
            <person name="Hollinger A."/>
            <person name="Honan T."/>
            <person name="Huard M.D."/>
            <person name="Hughes L."/>
            <person name="Hurhula B."/>
            <person name="Husby M.E."/>
            <person name="Kamat A."/>
            <person name="Kanga B."/>
            <person name="Kashin S."/>
            <person name="Khazanovich D."/>
            <person name="Kisner P."/>
            <person name="Lance K."/>
            <person name="Lara M."/>
            <person name="Lee W."/>
            <person name="Lennon N."/>
            <person name="Letendre F."/>
            <person name="LeVine R."/>
            <person name="Lipovsky A."/>
            <person name="Liu X."/>
            <person name="Liu J."/>
            <person name="Liu S."/>
            <person name="Lokyitsang T."/>
            <person name="Lokyitsang Y."/>
            <person name="Lubonja R."/>
            <person name="Lui A."/>
            <person name="MacDonald P."/>
            <person name="Magnisalis V."/>
            <person name="Maru K."/>
            <person name="Matthews C."/>
            <person name="McCusker W."/>
            <person name="McDonough S."/>
            <person name="Mehta T."/>
            <person name="Meldrim J."/>
            <person name="Meneus L."/>
            <person name="Mihai O."/>
            <person name="Mihalev A."/>
            <person name="Mihova T."/>
            <person name="Mittelman R."/>
            <person name="Mlenga V."/>
            <person name="Montmayeur A."/>
            <person name="Mulrain L."/>
            <person name="Navidi A."/>
            <person name="Naylor J."/>
            <person name="Negash T."/>
            <person name="Nguyen T."/>
            <person name="Nguyen N."/>
            <person name="Nicol R."/>
            <person name="Norbu C."/>
            <person name="Norbu N."/>
            <person name="Novod N."/>
            <person name="O'Neill B."/>
            <person name="Osman S."/>
            <person name="Markiewicz E."/>
            <person name="Oyono O.L."/>
            <person name="Patti C."/>
            <person name="Phunkhang P."/>
            <person name="Pierre F."/>
            <person name="Priest M."/>
            <person name="Raghuraman S."/>
            <person name="Rege F."/>
            <person name="Reyes R."/>
            <person name="Rise C."/>
            <person name="Rogov P."/>
            <person name="Ross K."/>
            <person name="Ryan E."/>
            <person name="Settipalli S."/>
            <person name="Shea T."/>
            <person name="Sherpa N."/>
            <person name="Shi L."/>
            <person name="Shih D."/>
            <person name="Sparrow T."/>
            <person name="Spaulding J."/>
            <person name="Stalker J."/>
            <person name="Stange-Thomann N."/>
            <person name="Stavropoulos S."/>
            <person name="Stone C."/>
            <person name="Strader C."/>
            <person name="Tesfaye S."/>
            <person name="Thomson T."/>
            <person name="Thoulutsang Y."/>
            <person name="Thoulutsang D."/>
            <person name="Topham K."/>
            <person name="Topping I."/>
            <person name="Tsamla T."/>
            <person name="Vassiliev H."/>
            <person name="Vo A."/>
            <person name="Wangchuk T."/>
            <person name="Wangdi T."/>
            <person name="Weiand M."/>
            <person name="Wilkinson J."/>
            <person name="Wilson A."/>
            <person name="Yadav S."/>
            <person name="Young G."/>
            <person name="Yu Q."/>
            <person name="Zembek L."/>
            <person name="Zhong D."/>
            <person name="Zimmer A."/>
            <person name="Zwirko Z."/>
            <person name="Jaffe D.B."/>
            <person name="Alvarez P."/>
            <person name="Brockman W."/>
            <person name="Butler J."/>
            <person name="Chin C."/>
            <person name="Gnerre S."/>
            <person name="Grabherr M."/>
            <person name="Kleber M."/>
            <person name="Mauceli E."/>
            <person name="MacCallum I."/>
        </authorList>
    </citation>
    <scope>NUCLEOTIDE SEQUENCE [LARGE SCALE GENOMIC DNA]</scope>
    <source>
        <strain evidence="3">MSH-3 / Tucson 14011-0111.49</strain>
    </source>
</reference>
<keyword evidence="3" id="KW-1185">Reference proteome</keyword>
<feature type="compositionally biased region" description="Basic and acidic residues" evidence="1">
    <location>
        <begin position="53"/>
        <end position="68"/>
    </location>
</feature>
<evidence type="ECO:0000256" key="1">
    <source>
        <dbReference type="SAM" id="MobiDB-lite"/>
    </source>
</evidence>
<evidence type="ECO:0000313" key="2">
    <source>
        <dbReference type="EMBL" id="EDW25286.1"/>
    </source>
</evidence>
<accession>B4ISA5</accession>
<organism evidence="3">
    <name type="scientific">Drosophila persimilis</name>
    <name type="common">Fruit fly</name>
    <dbReference type="NCBI Taxonomy" id="7234"/>
    <lineage>
        <taxon>Eukaryota</taxon>
        <taxon>Metazoa</taxon>
        <taxon>Ecdysozoa</taxon>
        <taxon>Arthropoda</taxon>
        <taxon>Hexapoda</taxon>
        <taxon>Insecta</taxon>
        <taxon>Pterygota</taxon>
        <taxon>Neoptera</taxon>
        <taxon>Endopterygota</taxon>
        <taxon>Diptera</taxon>
        <taxon>Brachycera</taxon>
        <taxon>Muscomorpha</taxon>
        <taxon>Ephydroidea</taxon>
        <taxon>Drosophilidae</taxon>
        <taxon>Drosophila</taxon>
        <taxon>Sophophora</taxon>
    </lineage>
</organism>
<feature type="region of interest" description="Disordered" evidence="1">
    <location>
        <begin position="46"/>
        <end position="68"/>
    </location>
</feature>